<dbReference type="AlphaFoldDB" id="X1M9Z9"/>
<organism evidence="7">
    <name type="scientific">marine sediment metagenome</name>
    <dbReference type="NCBI Taxonomy" id="412755"/>
    <lineage>
        <taxon>unclassified sequences</taxon>
        <taxon>metagenomes</taxon>
        <taxon>ecological metagenomes</taxon>
    </lineage>
</organism>
<accession>X1M9Z9</accession>
<evidence type="ECO:0000259" key="6">
    <source>
        <dbReference type="Pfam" id="PF16199"/>
    </source>
</evidence>
<keyword evidence="2" id="KW-0949">S-adenosyl-L-methionine</keyword>
<evidence type="ECO:0000313" key="7">
    <source>
        <dbReference type="EMBL" id="GAI28108.1"/>
    </source>
</evidence>
<feature type="non-terminal residue" evidence="7">
    <location>
        <position position="1"/>
    </location>
</feature>
<evidence type="ECO:0000256" key="4">
    <source>
        <dbReference type="ARBA" id="ARBA00023004"/>
    </source>
</evidence>
<protein>
    <recommendedName>
        <fullName evidence="6">Radical SAM C-terminal extension domain-containing protein</fullName>
    </recommendedName>
</protein>
<evidence type="ECO:0000256" key="5">
    <source>
        <dbReference type="ARBA" id="ARBA00023014"/>
    </source>
</evidence>
<dbReference type="InterPro" id="IPR039661">
    <property type="entry name" value="ELP3"/>
</dbReference>
<dbReference type="GO" id="GO:0051539">
    <property type="term" value="F:4 iron, 4 sulfur cluster binding"/>
    <property type="evidence" value="ECO:0007669"/>
    <property type="project" value="UniProtKB-KW"/>
</dbReference>
<keyword evidence="3" id="KW-0479">Metal-binding</keyword>
<keyword evidence="1" id="KW-0004">4Fe-4S</keyword>
<dbReference type="Pfam" id="PF16199">
    <property type="entry name" value="Radical_SAM_C"/>
    <property type="match status" value="1"/>
</dbReference>
<comment type="caution">
    <text evidence="7">The sequence shown here is derived from an EMBL/GenBank/DDBJ whole genome shotgun (WGS) entry which is preliminary data.</text>
</comment>
<dbReference type="SUPFAM" id="SSF55729">
    <property type="entry name" value="Acyl-CoA N-acyltransferases (Nat)"/>
    <property type="match status" value="1"/>
</dbReference>
<dbReference type="GO" id="GO:0002926">
    <property type="term" value="P:tRNA wobble base 5-methoxycarbonylmethyl-2-thiouridinylation"/>
    <property type="evidence" value="ECO:0007669"/>
    <property type="project" value="TreeGrafter"/>
</dbReference>
<keyword evidence="4" id="KW-0408">Iron</keyword>
<feature type="domain" description="Radical SAM C-terminal extension" evidence="6">
    <location>
        <begin position="1"/>
        <end position="59"/>
    </location>
</feature>
<dbReference type="GO" id="GO:0046872">
    <property type="term" value="F:metal ion binding"/>
    <property type="evidence" value="ECO:0007669"/>
    <property type="project" value="UniProtKB-KW"/>
</dbReference>
<name>X1M9Z9_9ZZZZ</name>
<evidence type="ECO:0000256" key="1">
    <source>
        <dbReference type="ARBA" id="ARBA00022485"/>
    </source>
</evidence>
<dbReference type="GO" id="GO:0005737">
    <property type="term" value="C:cytoplasm"/>
    <property type="evidence" value="ECO:0007669"/>
    <property type="project" value="TreeGrafter"/>
</dbReference>
<sequence length="265" mass="30151">RDGRYQPYDDDTMINLIAEIKSIVPKYVRISRVLRDIPSKFIVGGLKDSLRDIAKQRMKQQGIECRCIRCREYGHRAQDGWEIGEPQMVRIDYEASGGKEIFLSFEDENETLFGLLRMRVQSQPIARLGIEAKSTQKNLRFSWEPADGNLALIRELHIYGPEVSLSQRNPNAAQHKGLGKALLREAELIAANMFHAQRMVILSGTGAKEYYRSEFGYRSQGDYMVKSLAQISKVNLHPSQSASVWHPQCQSDELSHAELPSVSQQ</sequence>
<keyword evidence="5" id="KW-0411">Iron-sulfur</keyword>
<dbReference type="InterPro" id="IPR016181">
    <property type="entry name" value="Acyl_CoA_acyltransferase"/>
</dbReference>
<dbReference type="PANTHER" id="PTHR11135:SF0">
    <property type="entry name" value="ELONGATOR COMPLEX PROTEIN 3"/>
    <property type="match status" value="1"/>
</dbReference>
<evidence type="ECO:0000256" key="3">
    <source>
        <dbReference type="ARBA" id="ARBA00022723"/>
    </source>
</evidence>
<evidence type="ECO:0000256" key="2">
    <source>
        <dbReference type="ARBA" id="ARBA00022691"/>
    </source>
</evidence>
<dbReference type="EMBL" id="BARV01019186">
    <property type="protein sequence ID" value="GAI28108.1"/>
    <property type="molecule type" value="Genomic_DNA"/>
</dbReference>
<gene>
    <name evidence="7" type="ORF">S06H3_32281</name>
</gene>
<dbReference type="PANTHER" id="PTHR11135">
    <property type="entry name" value="HISTONE ACETYLTRANSFERASE-RELATED"/>
    <property type="match status" value="1"/>
</dbReference>
<reference evidence="7" key="1">
    <citation type="journal article" date="2014" name="Front. Microbiol.">
        <title>High frequency of phylogenetically diverse reductive dehalogenase-homologous genes in deep subseafloor sedimentary metagenomes.</title>
        <authorList>
            <person name="Kawai M."/>
            <person name="Futagami T."/>
            <person name="Toyoda A."/>
            <person name="Takaki Y."/>
            <person name="Nishi S."/>
            <person name="Hori S."/>
            <person name="Arai W."/>
            <person name="Tsubouchi T."/>
            <person name="Morono Y."/>
            <person name="Uchiyama I."/>
            <person name="Ito T."/>
            <person name="Fujiyama A."/>
            <person name="Inagaki F."/>
            <person name="Takami H."/>
        </authorList>
    </citation>
    <scope>NUCLEOTIDE SEQUENCE</scope>
    <source>
        <strain evidence="7">Expedition CK06-06</strain>
    </source>
</reference>
<dbReference type="InterPro" id="IPR032432">
    <property type="entry name" value="Radical_SAM_C"/>
</dbReference>
<proteinExistence type="predicted"/>